<proteinExistence type="predicted"/>
<protein>
    <recommendedName>
        <fullName evidence="1">Glycosyl transferase family 25 domain-containing protein</fullName>
    </recommendedName>
</protein>
<name>A0A816H6P3_9BILA</name>
<comment type="caution">
    <text evidence="2">The sequence shown here is derived from an EMBL/GenBank/DDBJ whole genome shotgun (WGS) entry which is preliminary data.</text>
</comment>
<accession>A0A816H6P3</accession>
<gene>
    <name evidence="2" type="ORF">KQP761_LOCUS37656</name>
</gene>
<evidence type="ECO:0000313" key="3">
    <source>
        <dbReference type="Proteomes" id="UP000663834"/>
    </source>
</evidence>
<dbReference type="InterPro" id="IPR002654">
    <property type="entry name" value="Glyco_trans_25"/>
</dbReference>
<dbReference type="EMBL" id="CAJNOW010021323">
    <property type="protein sequence ID" value="CAF1683742.1"/>
    <property type="molecule type" value="Genomic_DNA"/>
</dbReference>
<feature type="non-terminal residue" evidence="2">
    <location>
        <position position="1"/>
    </location>
</feature>
<evidence type="ECO:0000259" key="1">
    <source>
        <dbReference type="Pfam" id="PF01755"/>
    </source>
</evidence>
<dbReference type="Proteomes" id="UP000663834">
    <property type="component" value="Unassembled WGS sequence"/>
</dbReference>
<organism evidence="2 3">
    <name type="scientific">Rotaria magnacalcarata</name>
    <dbReference type="NCBI Taxonomy" id="392030"/>
    <lineage>
        <taxon>Eukaryota</taxon>
        <taxon>Metazoa</taxon>
        <taxon>Spiralia</taxon>
        <taxon>Gnathifera</taxon>
        <taxon>Rotifera</taxon>
        <taxon>Eurotatoria</taxon>
        <taxon>Bdelloidea</taxon>
        <taxon>Philodinida</taxon>
        <taxon>Philodinidae</taxon>
        <taxon>Rotaria</taxon>
    </lineage>
</organism>
<dbReference type="Pfam" id="PF01755">
    <property type="entry name" value="Glyco_transf_25"/>
    <property type="match status" value="1"/>
</dbReference>
<feature type="domain" description="Glycosyl transferase family 25" evidence="1">
    <location>
        <begin position="155"/>
        <end position="356"/>
    </location>
</feature>
<dbReference type="OrthoDB" id="10030772at2759"/>
<dbReference type="AlphaFoldDB" id="A0A816H6P3"/>
<reference evidence="2" key="1">
    <citation type="submission" date="2021-02" db="EMBL/GenBank/DDBJ databases">
        <authorList>
            <person name="Nowell W R."/>
        </authorList>
    </citation>
    <scope>NUCLEOTIDE SEQUENCE</scope>
</reference>
<sequence length="409" mass="46355">GNKCNSMYKQFMKLIRLQPSKRMLLLCVMILLGFLLLENGSHITSQTATFVCESFHAPEGSFDSAKILVTGQSHIGRVASLFFPLNATVYVDGIVYDFYSIGELGQLLPSSQWLTFPLPTETSGVSPWTPKIESYRTFDYPQSPQTKSGLAYVDKIYVISDPTLHDRIENIKRMFVRHNIPPDSIEWRLGRWNRATCTSKKYQEEVYRTLNLEDGPLGDEAAHRYCAVTMKHVEIWQEIAANSSTISLILEDDAVFVPFFKEKFDRFVYTAIRTGALKTDPNNCASGRVHVSKNEWFEQDPAFVIGSCVGLRDSSFSSNVPNAHPLLSTHKEKFSRCAHAYLLNSCSARALLKQLHVQKYKFLVINGLQTYLGLLSPTLQPFWLDPAIVYQGNTVLDLDEIPSFRRSMP</sequence>
<evidence type="ECO:0000313" key="2">
    <source>
        <dbReference type="EMBL" id="CAF1683742.1"/>
    </source>
</evidence>